<accession>A0A7T8GTK3</accession>
<evidence type="ECO:0000313" key="3">
    <source>
        <dbReference type="EMBL" id="QQP37477.1"/>
    </source>
</evidence>
<protein>
    <submittedName>
        <fullName evidence="3">Sepiapterin reductase</fullName>
    </submittedName>
</protein>
<name>A0A7T8GTK3_CALRO</name>
<gene>
    <name evidence="3" type="ORF">FKW44_017754</name>
</gene>
<proteinExistence type="predicted"/>
<dbReference type="AlphaFoldDB" id="A0A7T8GTK3"/>
<evidence type="ECO:0000313" key="4">
    <source>
        <dbReference type="Proteomes" id="UP000595437"/>
    </source>
</evidence>
<dbReference type="EMBL" id="CP045901">
    <property type="protein sequence ID" value="QQP37477.1"/>
    <property type="molecule type" value="Genomic_DNA"/>
</dbReference>
<evidence type="ECO:0000256" key="1">
    <source>
        <dbReference type="ARBA" id="ARBA00022857"/>
    </source>
</evidence>
<dbReference type="PANTHER" id="PTHR44085">
    <property type="entry name" value="SEPIAPTERIN REDUCTASE"/>
    <property type="match status" value="1"/>
</dbReference>
<dbReference type="InterPro" id="IPR036291">
    <property type="entry name" value="NAD(P)-bd_dom_sf"/>
</dbReference>
<dbReference type="InterPro" id="IPR051721">
    <property type="entry name" value="Biopterin_syn/organic_redct"/>
</dbReference>
<dbReference type="GO" id="GO:0006729">
    <property type="term" value="P:tetrahydrobiopterin biosynthetic process"/>
    <property type="evidence" value="ECO:0007669"/>
    <property type="project" value="TreeGrafter"/>
</dbReference>
<feature type="non-terminal residue" evidence="3">
    <location>
        <position position="1"/>
    </location>
</feature>
<organism evidence="3 4">
    <name type="scientific">Caligus rogercresseyi</name>
    <name type="common">Sea louse</name>
    <dbReference type="NCBI Taxonomy" id="217165"/>
    <lineage>
        <taxon>Eukaryota</taxon>
        <taxon>Metazoa</taxon>
        <taxon>Ecdysozoa</taxon>
        <taxon>Arthropoda</taxon>
        <taxon>Crustacea</taxon>
        <taxon>Multicrustacea</taxon>
        <taxon>Hexanauplia</taxon>
        <taxon>Copepoda</taxon>
        <taxon>Siphonostomatoida</taxon>
        <taxon>Caligidae</taxon>
        <taxon>Caligus</taxon>
    </lineage>
</organism>
<dbReference type="SUPFAM" id="SSF51735">
    <property type="entry name" value="NAD(P)-binding Rossmann-fold domains"/>
    <property type="match status" value="1"/>
</dbReference>
<dbReference type="GO" id="GO:0004757">
    <property type="term" value="F:sepiapterin reductase (NADP+) activity"/>
    <property type="evidence" value="ECO:0007669"/>
    <property type="project" value="TreeGrafter"/>
</dbReference>
<keyword evidence="4" id="KW-1185">Reference proteome</keyword>
<reference evidence="4" key="1">
    <citation type="submission" date="2021-01" db="EMBL/GenBank/DDBJ databases">
        <title>Caligus Genome Assembly.</title>
        <authorList>
            <person name="Gallardo-Escarate C."/>
        </authorList>
    </citation>
    <scope>NUCLEOTIDE SEQUENCE [LARGE SCALE GENOMIC DNA]</scope>
</reference>
<feature type="non-terminal residue" evidence="3">
    <location>
        <position position="72"/>
    </location>
</feature>
<dbReference type="PANTHER" id="PTHR44085:SF2">
    <property type="entry name" value="SEPIAPTERIN REDUCTASE"/>
    <property type="match status" value="1"/>
</dbReference>
<keyword evidence="2" id="KW-0560">Oxidoreductase</keyword>
<dbReference type="Proteomes" id="UP000595437">
    <property type="component" value="Chromosome 12"/>
</dbReference>
<dbReference type="Gene3D" id="3.40.50.720">
    <property type="entry name" value="NAD(P)-binding Rossmann-like Domain"/>
    <property type="match status" value="1"/>
</dbReference>
<evidence type="ECO:0000256" key="2">
    <source>
        <dbReference type="ARBA" id="ARBA00023002"/>
    </source>
</evidence>
<dbReference type="OrthoDB" id="153074at2759"/>
<keyword evidence="1" id="KW-0521">NADP</keyword>
<sequence>DHISSPLRIVNVSSAGALDPIPSWGYYCIGKASRLMYFRTLAAEEPDCRVLNYSPGVMNTSPWIESRVRIRR</sequence>